<dbReference type="InterPro" id="IPR003385">
    <property type="entry name" value="Glyco_hydro_77"/>
</dbReference>
<dbReference type="STRING" id="370438.PTH_1585"/>
<dbReference type="SUPFAM" id="SSF51445">
    <property type="entry name" value="(Trans)glycosidases"/>
    <property type="match status" value="1"/>
</dbReference>
<dbReference type="InterPro" id="IPR048458">
    <property type="entry name" value="MalQ_N"/>
</dbReference>
<dbReference type="GO" id="GO:0004134">
    <property type="term" value="F:4-alpha-glucanotransferase activity"/>
    <property type="evidence" value="ECO:0007669"/>
    <property type="project" value="UniProtKB-EC"/>
</dbReference>
<evidence type="ECO:0000256" key="2">
    <source>
        <dbReference type="ARBA" id="ARBA00005684"/>
    </source>
</evidence>
<dbReference type="HOGENOM" id="CLU_022072_1_1_9"/>
<dbReference type="AlphaFoldDB" id="A5D1W1"/>
<keyword evidence="6 10" id="KW-0808">Transferase</keyword>
<dbReference type="Pfam" id="PF02446">
    <property type="entry name" value="Glyco_hydro_77"/>
    <property type="match status" value="1"/>
</dbReference>
<proteinExistence type="inferred from homology"/>
<evidence type="ECO:0000256" key="9">
    <source>
        <dbReference type="ARBA" id="ARBA00031501"/>
    </source>
</evidence>
<evidence type="ECO:0000256" key="4">
    <source>
        <dbReference type="ARBA" id="ARBA00020295"/>
    </source>
</evidence>
<name>A5D1W1_PELTS</name>
<dbReference type="GO" id="GO:0005975">
    <property type="term" value="P:carbohydrate metabolic process"/>
    <property type="evidence" value="ECO:0007669"/>
    <property type="project" value="InterPro"/>
</dbReference>
<dbReference type="eggNOG" id="COG1640">
    <property type="taxonomic scope" value="Bacteria"/>
</dbReference>
<dbReference type="Pfam" id="PF21226">
    <property type="entry name" value="MalQ_N"/>
    <property type="match status" value="1"/>
</dbReference>
<dbReference type="CAZy" id="GH77">
    <property type="family name" value="Glycoside Hydrolase Family 77"/>
</dbReference>
<comment type="catalytic activity">
    <reaction evidence="1 10">
        <text>Transfers a segment of a (1-&gt;4)-alpha-D-glucan to a new position in an acceptor, which may be glucose or a (1-&gt;4)-alpha-D-glucan.</text>
        <dbReference type="EC" id="2.4.1.25"/>
    </reaction>
</comment>
<keyword evidence="7 10" id="KW-0119">Carbohydrate metabolism</keyword>
<evidence type="ECO:0000313" key="13">
    <source>
        <dbReference type="Proteomes" id="UP000006556"/>
    </source>
</evidence>
<gene>
    <name evidence="12" type="primary">MalQ</name>
    <name evidence="12" type="ordered locus">PTH_1585</name>
</gene>
<sequence length="691" mass="78957">MSEKQITLLYRLARLYGIETVYRDFTGNYRHAPLRTLLAALRALGAPVTYLSDVPDAVREKMQEKWRHCCEPVAVAWSGKPAPLALRLPARLAECLAGFRLVLENGKEFRWARKLARLPLLQAVRLEGVGYELRRLDLPSGLPWGYHQLKVELPAGQHEVLIISAPWRAYTAANKRLWGVFIPLYALHSARSWGAGDFTDLEELLRWTHSLGGGMAGTLPLLAAFLDEPFSPSPYEPVSRLFWNEFYLDICRVEELKRSSAARELLASPAFQREVAELRQTSLVDYRRIMSLKRRILEHCAKTCYAENSGRLAGLHRWARENPAAQDYACFRAAAERQRSGWPEWPARMKEGHIQEGDYDPEAKHYHLYVQWLAHQQLKNLSARARERGQSLYLDFPLGVHSAGYDVWRERNVFATGASCGAPPDPLYSKGQNWGFPPLHPERIREQGYRYFSACLRNHLQYAGILRLDHIMGLHHLYWVPEGFPATEGVYVRYRAEEFYAILTLESNRHKAVIVGEDLGTVPGYVRTGMCRHELHRMYIMALELKGRAGRVLQPVPAVALAALNTHDTPPFAAFWRSRKGTVERVALPVFLYRQGHLAVPTTQTRAVLEACLKYLAASRARLFLVNMEDLWMETLPQNVPGTAGEYPNWHRKARHALEEFCQMPEVVEVLHEISFLRDFPACAGKPQLLQ</sequence>
<dbReference type="PANTHER" id="PTHR32438:SF5">
    <property type="entry name" value="4-ALPHA-GLUCANOTRANSFERASE DPE1, CHLOROPLASTIC_AMYLOPLASTIC"/>
    <property type="match status" value="1"/>
</dbReference>
<reference evidence="13" key="1">
    <citation type="journal article" date="2008" name="Genome Res.">
        <title>The genome of Pelotomaculum thermopropionicum reveals niche-associated evolution in anaerobic microbiota.</title>
        <authorList>
            <person name="Kosaka T."/>
            <person name="Kato S."/>
            <person name="Shimoyama T."/>
            <person name="Ishii S."/>
            <person name="Abe T."/>
            <person name="Watanabe K."/>
        </authorList>
    </citation>
    <scope>NUCLEOTIDE SEQUENCE [LARGE SCALE GENOMIC DNA]</scope>
    <source>
        <strain evidence="13">DSM 13744 / JCM 10971 / SI</strain>
    </source>
</reference>
<dbReference type="KEGG" id="pth:PTH_1585"/>
<dbReference type="EC" id="2.4.1.25" evidence="3 10"/>
<dbReference type="NCBIfam" id="TIGR00217">
    <property type="entry name" value="malQ"/>
    <property type="match status" value="1"/>
</dbReference>
<dbReference type="Proteomes" id="UP000006556">
    <property type="component" value="Chromosome"/>
</dbReference>
<evidence type="ECO:0000256" key="6">
    <source>
        <dbReference type="ARBA" id="ARBA00022679"/>
    </source>
</evidence>
<organism evidence="12 13">
    <name type="scientific">Pelotomaculum thermopropionicum (strain DSM 13744 / JCM 10971 / SI)</name>
    <dbReference type="NCBI Taxonomy" id="370438"/>
    <lineage>
        <taxon>Bacteria</taxon>
        <taxon>Bacillati</taxon>
        <taxon>Bacillota</taxon>
        <taxon>Clostridia</taxon>
        <taxon>Eubacteriales</taxon>
        <taxon>Desulfotomaculaceae</taxon>
        <taxon>Pelotomaculum</taxon>
    </lineage>
</organism>
<evidence type="ECO:0000256" key="3">
    <source>
        <dbReference type="ARBA" id="ARBA00012560"/>
    </source>
</evidence>
<dbReference type="EMBL" id="AP009389">
    <property type="protein sequence ID" value="BAF59766.1"/>
    <property type="molecule type" value="Genomic_DNA"/>
</dbReference>
<evidence type="ECO:0000313" key="12">
    <source>
        <dbReference type="EMBL" id="BAF59766.1"/>
    </source>
</evidence>
<evidence type="ECO:0000256" key="8">
    <source>
        <dbReference type="ARBA" id="ARBA00031423"/>
    </source>
</evidence>
<protein>
    <recommendedName>
        <fullName evidence="4 10">4-alpha-glucanotransferase</fullName>
        <ecNumber evidence="3 10">2.4.1.25</ecNumber>
    </recommendedName>
    <alternativeName>
        <fullName evidence="8 10">Amylomaltase</fullName>
    </alternativeName>
    <alternativeName>
        <fullName evidence="9 10">Disproportionating enzyme</fullName>
    </alternativeName>
</protein>
<accession>A5D1W1</accession>
<comment type="similarity">
    <text evidence="2 10">Belongs to the disproportionating enzyme family.</text>
</comment>
<dbReference type="PANTHER" id="PTHR32438">
    <property type="entry name" value="4-ALPHA-GLUCANOTRANSFERASE DPE1, CHLOROPLASTIC/AMYLOPLASTIC"/>
    <property type="match status" value="1"/>
</dbReference>
<keyword evidence="13" id="KW-1185">Reference proteome</keyword>
<evidence type="ECO:0000256" key="7">
    <source>
        <dbReference type="ARBA" id="ARBA00023277"/>
    </source>
</evidence>
<dbReference type="Gene3D" id="3.20.20.80">
    <property type="entry name" value="Glycosidases"/>
    <property type="match status" value="1"/>
</dbReference>
<evidence type="ECO:0000256" key="5">
    <source>
        <dbReference type="ARBA" id="ARBA00022676"/>
    </source>
</evidence>
<evidence type="ECO:0000259" key="11">
    <source>
        <dbReference type="Pfam" id="PF21226"/>
    </source>
</evidence>
<evidence type="ECO:0000256" key="1">
    <source>
        <dbReference type="ARBA" id="ARBA00000439"/>
    </source>
</evidence>
<keyword evidence="5 10" id="KW-0328">Glycosyltransferase</keyword>
<evidence type="ECO:0000256" key="10">
    <source>
        <dbReference type="RuleBase" id="RU361207"/>
    </source>
</evidence>
<dbReference type="InterPro" id="IPR017853">
    <property type="entry name" value="GH"/>
</dbReference>
<feature type="domain" description="MalQ N-terminal beta-sandwich" evidence="11">
    <location>
        <begin position="72"/>
        <end position="166"/>
    </location>
</feature>